<evidence type="ECO:0008006" key="4">
    <source>
        <dbReference type="Google" id="ProtNLM"/>
    </source>
</evidence>
<feature type="signal peptide" evidence="1">
    <location>
        <begin position="1"/>
        <end position="27"/>
    </location>
</feature>
<dbReference type="InterPro" id="IPR021457">
    <property type="entry name" value="DUF3108"/>
</dbReference>
<evidence type="ECO:0000313" key="3">
    <source>
        <dbReference type="Proteomes" id="UP000556026"/>
    </source>
</evidence>
<evidence type="ECO:0000313" key="2">
    <source>
        <dbReference type="EMBL" id="GFO61840.1"/>
    </source>
</evidence>
<sequence length="255" mass="28418">MKNLLRSTLLLFSLIGSLGIFSSTSEASSLTVPERLVYDISWTGIKAGTAIQEVTLRDGDLHIVSTVHSAGWLSPIFPVDDRTESVVARGNGAEAIGMPKTYHEKINEGSFHTLKDAHFDPVNLKVSSKDHLKKTEKTDSITAKTFDSLSCIYFVRTSELVVGKSLFVEIYDFKRLWNTEVQVVRHEELKTPVGKFKTIVVRPLLKSDGFFARTGEVTVWLTDDERRIPVKMTTKVKLGKITATLVGGSYWPEAK</sequence>
<reference evidence="3" key="1">
    <citation type="submission" date="2020-06" db="EMBL/GenBank/DDBJ databases">
        <title>Draft genomic sequence of Geomonas sp. Red330.</title>
        <authorList>
            <person name="Itoh H."/>
            <person name="Zhenxing X."/>
            <person name="Ushijima N."/>
            <person name="Masuda Y."/>
            <person name="Shiratori Y."/>
            <person name="Senoo K."/>
        </authorList>
    </citation>
    <scope>NUCLEOTIDE SEQUENCE [LARGE SCALE GENOMIC DNA]</scope>
    <source>
        <strain evidence="3">Red330</strain>
    </source>
</reference>
<dbReference type="Pfam" id="PF11306">
    <property type="entry name" value="DUF3108"/>
    <property type="match status" value="1"/>
</dbReference>
<dbReference type="RefSeq" id="WP_183356626.1">
    <property type="nucleotide sequence ID" value="NZ_BLXX01000021.1"/>
</dbReference>
<accession>A0A6V8MP95</accession>
<keyword evidence="1" id="KW-0732">Signal</keyword>
<name>A0A6V8MP95_9BACT</name>
<comment type="caution">
    <text evidence="2">The sequence shown here is derived from an EMBL/GenBank/DDBJ whole genome shotgun (WGS) entry which is preliminary data.</text>
</comment>
<dbReference type="Proteomes" id="UP000556026">
    <property type="component" value="Unassembled WGS sequence"/>
</dbReference>
<proteinExistence type="predicted"/>
<protein>
    <recommendedName>
        <fullName evidence="4">DUF3108 domain-containing protein</fullName>
    </recommendedName>
</protein>
<evidence type="ECO:0000256" key="1">
    <source>
        <dbReference type="SAM" id="SignalP"/>
    </source>
</evidence>
<organism evidence="2 3">
    <name type="scientific">Geomonas silvestris</name>
    <dbReference type="NCBI Taxonomy" id="2740184"/>
    <lineage>
        <taxon>Bacteria</taxon>
        <taxon>Pseudomonadati</taxon>
        <taxon>Thermodesulfobacteriota</taxon>
        <taxon>Desulfuromonadia</taxon>
        <taxon>Geobacterales</taxon>
        <taxon>Geobacteraceae</taxon>
        <taxon>Geomonas</taxon>
    </lineage>
</organism>
<keyword evidence="3" id="KW-1185">Reference proteome</keyword>
<dbReference type="EMBL" id="BLXX01000021">
    <property type="protein sequence ID" value="GFO61840.1"/>
    <property type="molecule type" value="Genomic_DNA"/>
</dbReference>
<gene>
    <name evidence="2" type="ORF">GMST_41650</name>
</gene>
<dbReference type="AlphaFoldDB" id="A0A6V8MP95"/>
<feature type="chain" id="PRO_5028198794" description="DUF3108 domain-containing protein" evidence="1">
    <location>
        <begin position="28"/>
        <end position="255"/>
    </location>
</feature>